<dbReference type="OrthoDB" id="9342879at2"/>
<dbReference type="AlphaFoldDB" id="A0A225D712"/>
<comment type="caution">
    <text evidence="2">The sequence shown here is derived from an EMBL/GenBank/DDBJ whole genome shotgun (WGS) entry which is preliminary data.</text>
</comment>
<proteinExistence type="predicted"/>
<gene>
    <name evidence="2" type="ORF">FRUB_10309</name>
</gene>
<dbReference type="Proteomes" id="UP000214646">
    <property type="component" value="Unassembled WGS sequence"/>
</dbReference>
<dbReference type="EMBL" id="NIDE01000020">
    <property type="protein sequence ID" value="OWK34338.1"/>
    <property type="molecule type" value="Genomic_DNA"/>
</dbReference>
<evidence type="ECO:0000256" key="1">
    <source>
        <dbReference type="SAM" id="MobiDB-lite"/>
    </source>
</evidence>
<keyword evidence="3" id="KW-1185">Reference proteome</keyword>
<accession>A0A225D712</accession>
<reference evidence="3" key="1">
    <citation type="submission" date="2017-06" db="EMBL/GenBank/DDBJ databases">
        <title>Genome analysis of Fimbriiglobus ruber SP5, the first member of the order Planctomycetales with confirmed chitinolytic capability.</title>
        <authorList>
            <person name="Ravin N.V."/>
            <person name="Rakitin A.L."/>
            <person name="Ivanova A.A."/>
            <person name="Beletsky A.V."/>
            <person name="Kulichevskaya I.S."/>
            <person name="Mardanov A.V."/>
            <person name="Dedysh S.N."/>
        </authorList>
    </citation>
    <scope>NUCLEOTIDE SEQUENCE [LARGE SCALE GENOMIC DNA]</scope>
    <source>
        <strain evidence="3">SP5</strain>
    </source>
</reference>
<dbReference type="RefSeq" id="WP_088260644.1">
    <property type="nucleotide sequence ID" value="NZ_NIDE01000020.1"/>
</dbReference>
<name>A0A225D712_9BACT</name>
<organism evidence="2 3">
    <name type="scientific">Fimbriiglobus ruber</name>
    <dbReference type="NCBI Taxonomy" id="1908690"/>
    <lineage>
        <taxon>Bacteria</taxon>
        <taxon>Pseudomonadati</taxon>
        <taxon>Planctomycetota</taxon>
        <taxon>Planctomycetia</taxon>
        <taxon>Gemmatales</taxon>
        <taxon>Gemmataceae</taxon>
        <taxon>Fimbriiglobus</taxon>
    </lineage>
</organism>
<feature type="region of interest" description="Disordered" evidence="1">
    <location>
        <begin position="148"/>
        <end position="169"/>
    </location>
</feature>
<evidence type="ECO:0000313" key="3">
    <source>
        <dbReference type="Proteomes" id="UP000214646"/>
    </source>
</evidence>
<protein>
    <submittedName>
        <fullName evidence="2">Uncharacterized protein</fullName>
    </submittedName>
</protein>
<sequence>MNDETTKANVAQMTTGQLVDEFDRLMRMSALSISRLAAIWCELEDRGVPMAKFKCSFAKWLPMVGTGRLHPGLVAQYAGRYRLLTAMSEMNMKDQKRLAKTKAVAVFVGGDEFSRDVDLDELSLREIIQVFNKSTIRTPEAQKAVIHGEPKQPGKPEPMADRKPNRTVKVDPNKGVVAISNSEAPLAAVCKAIWATVNQNSPPPTSPASAFKTVVVRLYPEEFKAIEAKAKAMKVDESEVLRLAARVGGVTGAA</sequence>
<evidence type="ECO:0000313" key="2">
    <source>
        <dbReference type="EMBL" id="OWK34338.1"/>
    </source>
</evidence>